<organism evidence="1 2">
    <name type="scientific">Circinella minor</name>
    <dbReference type="NCBI Taxonomy" id="1195481"/>
    <lineage>
        <taxon>Eukaryota</taxon>
        <taxon>Fungi</taxon>
        <taxon>Fungi incertae sedis</taxon>
        <taxon>Mucoromycota</taxon>
        <taxon>Mucoromycotina</taxon>
        <taxon>Mucoromycetes</taxon>
        <taxon>Mucorales</taxon>
        <taxon>Lichtheimiaceae</taxon>
        <taxon>Circinella</taxon>
    </lineage>
</organism>
<sequence>MVFFISRLKKLPRHTMMNFEKIGKVELQATYYDAVLSEIVADQDKNVALRWANKASDEATDIRPDAIIISTLMQHDYGYSLGFVEVKVGGSSTTKSIMCVKIY</sequence>
<proteinExistence type="predicted"/>
<protein>
    <submittedName>
        <fullName evidence="1">Uncharacterized protein</fullName>
    </submittedName>
</protein>
<dbReference type="OrthoDB" id="2271291at2759"/>
<dbReference type="Proteomes" id="UP000646827">
    <property type="component" value="Unassembled WGS sequence"/>
</dbReference>
<name>A0A8H7S016_9FUNG</name>
<evidence type="ECO:0000313" key="2">
    <source>
        <dbReference type="Proteomes" id="UP000646827"/>
    </source>
</evidence>
<dbReference type="AlphaFoldDB" id="A0A8H7S016"/>
<gene>
    <name evidence="1" type="ORF">INT45_006860</name>
</gene>
<dbReference type="EMBL" id="JAEPRB010000184">
    <property type="protein sequence ID" value="KAG2219327.1"/>
    <property type="molecule type" value="Genomic_DNA"/>
</dbReference>
<comment type="caution">
    <text evidence="1">The sequence shown here is derived from an EMBL/GenBank/DDBJ whole genome shotgun (WGS) entry which is preliminary data.</text>
</comment>
<reference evidence="1 2" key="1">
    <citation type="submission" date="2020-12" db="EMBL/GenBank/DDBJ databases">
        <title>Metabolic potential, ecology and presence of endohyphal bacteria is reflected in genomic diversity of Mucoromycotina.</title>
        <authorList>
            <person name="Muszewska A."/>
            <person name="Okrasinska A."/>
            <person name="Steczkiewicz K."/>
            <person name="Drgas O."/>
            <person name="Orlowska M."/>
            <person name="Perlinska-Lenart U."/>
            <person name="Aleksandrzak-Piekarczyk T."/>
            <person name="Szatraj K."/>
            <person name="Zielenkiewicz U."/>
            <person name="Pilsyk S."/>
            <person name="Malc E."/>
            <person name="Mieczkowski P."/>
            <person name="Kruszewska J.S."/>
            <person name="Biernat P."/>
            <person name="Pawlowska J."/>
        </authorList>
    </citation>
    <scope>NUCLEOTIDE SEQUENCE [LARGE SCALE GENOMIC DNA]</scope>
    <source>
        <strain evidence="1 2">CBS 142.35</strain>
    </source>
</reference>
<evidence type="ECO:0000313" key="1">
    <source>
        <dbReference type="EMBL" id="KAG2219327.1"/>
    </source>
</evidence>
<accession>A0A8H7S016</accession>
<keyword evidence="2" id="KW-1185">Reference proteome</keyword>